<dbReference type="EMBL" id="PVNL01000111">
    <property type="protein sequence ID" value="PRQ02672.1"/>
    <property type="molecule type" value="Genomic_DNA"/>
</dbReference>
<comment type="caution">
    <text evidence="2">The sequence shown here is derived from an EMBL/GenBank/DDBJ whole genome shotgun (WGS) entry which is preliminary data.</text>
</comment>
<dbReference type="RefSeq" id="WP_146158206.1">
    <property type="nucleotide sequence ID" value="NZ_PVNL01000111.1"/>
</dbReference>
<reference evidence="2 3" key="1">
    <citation type="submission" date="2018-03" db="EMBL/GenBank/DDBJ databases">
        <title>Draft Genome Sequences of the Obligatory Marine Myxobacteria Enhygromyxa salina SWB007.</title>
        <authorList>
            <person name="Poehlein A."/>
            <person name="Moghaddam J.A."/>
            <person name="Harms H."/>
            <person name="Alanjari M."/>
            <person name="Koenig G.M."/>
            <person name="Daniel R."/>
            <person name="Schaeberle T.F."/>
        </authorList>
    </citation>
    <scope>NUCLEOTIDE SEQUENCE [LARGE SCALE GENOMIC DNA]</scope>
    <source>
        <strain evidence="2 3">SWB007</strain>
    </source>
</reference>
<gene>
    <name evidence="2" type="ORF">ENSA7_55010</name>
</gene>
<evidence type="ECO:0000313" key="3">
    <source>
        <dbReference type="Proteomes" id="UP000238823"/>
    </source>
</evidence>
<dbReference type="Proteomes" id="UP000238823">
    <property type="component" value="Unassembled WGS sequence"/>
</dbReference>
<feature type="region of interest" description="Disordered" evidence="1">
    <location>
        <begin position="45"/>
        <end position="64"/>
    </location>
</feature>
<protein>
    <submittedName>
        <fullName evidence="2">Uncharacterized protein</fullName>
    </submittedName>
</protein>
<sequence>MIAYVADAASSTCDTFDWDPIVMNNYGAVLSSAIVAMALTTTACNNSRSDNSDSGKRVVSPAKAVSESSQAPAIEAALNSRLPTRTATFAKAALAAPAAPVEACGQAQAKRCEPTKPGSIYKYIAVNQGNQPCPAPMSETEIAQNLNDPFSTSLLRNGKFPLSVAQLTAAIAEADPDLVIRSYMVGEGSQIPLRVADRDKSRNLRYVVTWGPSKSPQNVQIFLNASAPGKESGFLQVISWDDQRKLFNYFEVLVPGESNAVWSWAGDSSLARAPDTKGAGCFDCHHNGVVIMKELNLPWNNWQSPRAQIAPDEVPKAVANETLFQDLNGADSYESVVMGSAQTYHKQWLQAHSVGADGKIELSAVDLMLEHLTAGTTINIVSSASLSAGDDDISDIPSNALLWDDLLSSSLGLDYSIPALVIPRASYQSFVAEHGYELAQRFPGECQDCANATAVYAIKPGSTHFALYTPAPSFDDRFMITQMLQAEIFDNKFAAAIALVDVGKPVFSSTRAGLQQYAPTSGTIINNESSVVKDFSDAVRQAAAGQRSCDASKIDSCTAEQQFLSIYDAADWTTAAQQRIQTYLDTFAGLSDEARTDKLMRLVASRQQSFTAWPIISNLNEFCLLLPESDLSQ</sequence>
<name>A0A2S9YC92_9BACT</name>
<dbReference type="OrthoDB" id="8565154at2"/>
<accession>A0A2S9YC92</accession>
<evidence type="ECO:0000313" key="2">
    <source>
        <dbReference type="EMBL" id="PRQ02672.1"/>
    </source>
</evidence>
<evidence type="ECO:0000256" key="1">
    <source>
        <dbReference type="SAM" id="MobiDB-lite"/>
    </source>
</evidence>
<proteinExistence type="predicted"/>
<dbReference type="AlphaFoldDB" id="A0A2S9YC92"/>
<organism evidence="2 3">
    <name type="scientific">Enhygromyxa salina</name>
    <dbReference type="NCBI Taxonomy" id="215803"/>
    <lineage>
        <taxon>Bacteria</taxon>
        <taxon>Pseudomonadati</taxon>
        <taxon>Myxococcota</taxon>
        <taxon>Polyangia</taxon>
        <taxon>Nannocystales</taxon>
        <taxon>Nannocystaceae</taxon>
        <taxon>Enhygromyxa</taxon>
    </lineage>
</organism>